<dbReference type="GO" id="GO:0009279">
    <property type="term" value="C:cell outer membrane"/>
    <property type="evidence" value="ECO:0007669"/>
    <property type="project" value="UniProtKB-SubCell"/>
</dbReference>
<evidence type="ECO:0000256" key="6">
    <source>
        <dbReference type="ARBA" id="ARBA00022927"/>
    </source>
</evidence>
<evidence type="ECO:0000256" key="2">
    <source>
        <dbReference type="ARBA" id="ARBA00009055"/>
    </source>
</evidence>
<evidence type="ECO:0000256" key="10">
    <source>
        <dbReference type="SAM" id="SignalP"/>
    </source>
</evidence>
<evidence type="ECO:0000256" key="1">
    <source>
        <dbReference type="ARBA" id="ARBA00004442"/>
    </source>
</evidence>
<feature type="domain" description="POTRA" evidence="11">
    <location>
        <begin position="180"/>
        <end position="255"/>
    </location>
</feature>
<keyword evidence="5" id="KW-0812">Transmembrane</keyword>
<feature type="chain" id="PRO_5026661465" evidence="10">
    <location>
        <begin position="24"/>
        <end position="662"/>
    </location>
</feature>
<dbReference type="Gene3D" id="2.40.160.50">
    <property type="entry name" value="membrane protein fhac: a member of the omp85/tpsb transporter family"/>
    <property type="match status" value="1"/>
</dbReference>
<feature type="signal peptide" evidence="10">
    <location>
        <begin position="1"/>
        <end position="23"/>
    </location>
</feature>
<keyword evidence="3" id="KW-0813">Transport</keyword>
<comment type="caution">
    <text evidence="12">The sequence shown here is derived from an EMBL/GenBank/DDBJ whole genome shotgun (WGS) entry which is preliminary data.</text>
</comment>
<dbReference type="GO" id="GO:0098046">
    <property type="term" value="C:type V protein secretion system complex"/>
    <property type="evidence" value="ECO:0007669"/>
    <property type="project" value="TreeGrafter"/>
</dbReference>
<evidence type="ECO:0000259" key="11">
    <source>
        <dbReference type="PROSITE" id="PS51779"/>
    </source>
</evidence>
<evidence type="ECO:0000313" key="13">
    <source>
        <dbReference type="Proteomes" id="UP000473574"/>
    </source>
</evidence>
<sequence length="662" mass="71953">MQQKLTTILLLSTVIGISAGTSAEASGSLLTDLSTQELPTSKLLDRHLTTEVKLVEDASATGDRVIDDNSASIEAPSPKSDWVGNAHAPSVVTSPKAFDATEAIPLPEPMVPEEIGGLNLRQSGVMVSQQVPATPPPADSLPEPLPEAEPEIEDPDPVLPTTPVTPPESAEPPPETGPTVTVQRFEVLDSTVFDESDFDTVLSSFVGRALGIDELRQAADSITQLYLNEGYITSRAVLPNQPITDGVVKLQIIEGSLEEIRIEEADRLANYVRSRINLGAKTPLNQFDLEDQLRLLRADPLIDNIEASLRAGTGLGQSILVVRIDEAEQLEAHLTLDTDSPVSVGVVRMGANVTYRNPLGIGDQIRAAAYRATTGGSHLYELSYSAPINPMNGTISARFLPSEFEIISPQELASFDIEGDAQVYELTYRQPLVRNPREEFALSLGFRHRDGDTRIASTDFSSNSASVIQFGQDYLRRDPQGAWALRSQFSLGVDWLDATNLSSPQADSQFVGWLGQVQRAQVLNPDHLLIIQGDVQLASDTLLGSEQFVIGGRQSVRGYSQNARFGDNGVRLSVEDRITIQRDESGAPIMLLSPFIDMAAVWNTESGTTVNDDRFLLGTGVGFTYRPVEKLNLRLDLGVPLVDIDDSAPQDVFLYLDFDLEL</sequence>
<comment type="subcellular location">
    <subcellularLocation>
        <location evidence="1">Cell outer membrane</location>
    </subcellularLocation>
</comment>
<evidence type="ECO:0000256" key="8">
    <source>
        <dbReference type="ARBA" id="ARBA00023237"/>
    </source>
</evidence>
<dbReference type="GO" id="GO:0008320">
    <property type="term" value="F:protein transmembrane transporter activity"/>
    <property type="evidence" value="ECO:0007669"/>
    <property type="project" value="TreeGrafter"/>
</dbReference>
<evidence type="ECO:0000256" key="9">
    <source>
        <dbReference type="SAM" id="MobiDB-lite"/>
    </source>
</evidence>
<organism evidence="12 13">
    <name type="scientific">Adonisia turfae CCMR0082</name>
    <dbReference type="NCBI Taxonomy" id="2304604"/>
    <lineage>
        <taxon>Bacteria</taxon>
        <taxon>Bacillati</taxon>
        <taxon>Cyanobacteriota</taxon>
        <taxon>Adonisia</taxon>
        <taxon>Adonisia turfae</taxon>
    </lineage>
</organism>
<dbReference type="Pfam" id="PF08479">
    <property type="entry name" value="POTRA_2"/>
    <property type="match status" value="1"/>
</dbReference>
<dbReference type="PANTHER" id="PTHR34597:SF1">
    <property type="entry name" value="HEME_HEMOPEXIN TRANSPORTER PROTEIN HUXB"/>
    <property type="match status" value="1"/>
</dbReference>
<evidence type="ECO:0000313" key="12">
    <source>
        <dbReference type="EMBL" id="NEZ67558.1"/>
    </source>
</evidence>
<feature type="compositionally biased region" description="Pro residues" evidence="9">
    <location>
        <begin position="133"/>
        <end position="145"/>
    </location>
</feature>
<proteinExistence type="inferred from homology"/>
<dbReference type="InterPro" id="IPR034746">
    <property type="entry name" value="POTRA"/>
</dbReference>
<keyword evidence="6" id="KW-0653">Protein transport</keyword>
<keyword evidence="7" id="KW-0472">Membrane</keyword>
<dbReference type="InterPro" id="IPR005565">
    <property type="entry name" value="Hemolysn_activator_HlyB_C"/>
</dbReference>
<feature type="region of interest" description="Disordered" evidence="9">
    <location>
        <begin position="129"/>
        <end position="179"/>
    </location>
</feature>
<accession>A0A6M0SG89</accession>
<name>A0A6M0SG89_9CYAN</name>
<gene>
    <name evidence="12" type="ORF">D0962_33180</name>
</gene>
<evidence type="ECO:0000256" key="5">
    <source>
        <dbReference type="ARBA" id="ARBA00022692"/>
    </source>
</evidence>
<dbReference type="EMBL" id="QZCE01000002">
    <property type="protein sequence ID" value="NEZ67558.1"/>
    <property type="molecule type" value="Genomic_DNA"/>
</dbReference>
<dbReference type="Pfam" id="PF03865">
    <property type="entry name" value="ShlB"/>
    <property type="match status" value="1"/>
</dbReference>
<evidence type="ECO:0000256" key="7">
    <source>
        <dbReference type="ARBA" id="ARBA00023136"/>
    </source>
</evidence>
<feature type="compositionally biased region" description="Pro residues" evidence="9">
    <location>
        <begin position="157"/>
        <end position="176"/>
    </location>
</feature>
<evidence type="ECO:0000256" key="3">
    <source>
        <dbReference type="ARBA" id="ARBA00022448"/>
    </source>
</evidence>
<dbReference type="GO" id="GO:0046819">
    <property type="term" value="P:protein secretion by the type V secretion system"/>
    <property type="evidence" value="ECO:0007669"/>
    <property type="project" value="TreeGrafter"/>
</dbReference>
<reference evidence="12 13" key="1">
    <citation type="journal article" date="2020" name="Microb. Ecol.">
        <title>Ecogenomics of the Marine Benthic Filamentous Cyanobacterium Adonisia.</title>
        <authorList>
            <person name="Walter J.M."/>
            <person name="Coutinho F.H."/>
            <person name="Leomil L."/>
            <person name="Hargreaves P.I."/>
            <person name="Campeao M.E."/>
            <person name="Vieira V.V."/>
            <person name="Silva B.S."/>
            <person name="Fistarol G.O."/>
            <person name="Salomon P.S."/>
            <person name="Sawabe T."/>
            <person name="Mino S."/>
            <person name="Hosokawa M."/>
            <person name="Miyashita H."/>
            <person name="Maruyama F."/>
            <person name="van Verk M.C."/>
            <person name="Dutilh B.E."/>
            <person name="Thompson C.C."/>
            <person name="Thompson F.L."/>
        </authorList>
    </citation>
    <scope>NUCLEOTIDE SEQUENCE [LARGE SCALE GENOMIC DNA]</scope>
    <source>
        <strain evidence="12 13">CCMR0082</strain>
    </source>
</reference>
<keyword evidence="10" id="KW-0732">Signal</keyword>
<dbReference type="RefSeq" id="WP_163670708.1">
    <property type="nucleotide sequence ID" value="NZ_QZCE01000002.1"/>
</dbReference>
<comment type="similarity">
    <text evidence="2">Belongs to the TPS (TC 1.B.20) family.</text>
</comment>
<protein>
    <submittedName>
        <fullName evidence="12">ShlB/FhaC/HecB family hemolysin secretion/activation protein</fullName>
    </submittedName>
</protein>
<feature type="compositionally biased region" description="Acidic residues" evidence="9">
    <location>
        <begin position="146"/>
        <end position="156"/>
    </location>
</feature>
<evidence type="ECO:0000256" key="4">
    <source>
        <dbReference type="ARBA" id="ARBA00022452"/>
    </source>
</evidence>
<dbReference type="Proteomes" id="UP000473574">
    <property type="component" value="Unassembled WGS sequence"/>
</dbReference>
<dbReference type="AlphaFoldDB" id="A0A6M0SG89"/>
<dbReference type="PROSITE" id="PS51779">
    <property type="entry name" value="POTRA"/>
    <property type="match status" value="1"/>
</dbReference>
<dbReference type="Gene3D" id="3.10.20.310">
    <property type="entry name" value="membrane protein fhac"/>
    <property type="match status" value="1"/>
</dbReference>
<dbReference type="PANTHER" id="PTHR34597">
    <property type="entry name" value="SLR1661 PROTEIN"/>
    <property type="match status" value="1"/>
</dbReference>
<keyword evidence="8" id="KW-0998">Cell outer membrane</keyword>
<dbReference type="InterPro" id="IPR051544">
    <property type="entry name" value="TPS_OM_transporter"/>
</dbReference>
<dbReference type="InterPro" id="IPR013686">
    <property type="entry name" value="Polypept-transport_assoc_ShlB"/>
</dbReference>
<keyword evidence="4" id="KW-1134">Transmembrane beta strand</keyword>